<dbReference type="InterPro" id="IPR056884">
    <property type="entry name" value="NPHP3-like_N"/>
</dbReference>
<sequence>MSPNNVQPQYITNESFREAHHFTMNQPYFSNNTYYGSPPDIQLQLWQKLKPVPDSWLDKDKTFILCGEAGTGKSTISHTIGRNFEHILGAFFSFNRQFLAQSTPASALRTIAYQLGIKFPEFGTSLIEVIKQKPFILEGTATVEDLWDTLVVTPAMETDNLTFPILIMFDALDECDGKEGPRGRLLSILINTLPQNFCIFITSRPENSIMEDLNVKQASSSIQTLKMKYMEDIEGPSLKEYQCRILADKAAGFFQWAAIVCTSLLNQGKGGVSVSQRFEKFISLSVEMNVHTLTTLDELYEHILNDVFDAYDPEAMAAYRTVMSQVLAAFEPLTQNILHCFQTSGDMDIIDSVLSHLGSLLTGVSKTGHIKPVHASILEFLIDKKRSKQFWIDLDQGHQMLAEGAFHIMFKELHFNMANLETSYVLNSDVLNLEEKIAFLGLSRKIYIASRAANFTSEFISRIENPNYKLVNIIRELPQFIQAFGKMITEATPHLYLSGLPFIPKESQLYSVKASIVLKANFKLAKPAETGEAIGSPWQGHSDFVTSVAFSPNGERIVSGSEDMSIRIWNAKTGNCISILNSQEQVRSVAFSPDSKRIVSGCLSGLVTVWTIDADQIPHSFHNESSCTINSVAFSPDGRMIIAGAADSTIIFLNAETMEAIGDPLFAHSDSVSSVAFSPDGKKIVSGSNDRHIKVWNTATKDIISVFIHGDHNFAWVVSVAFSPDGQRIVSGSINSTIRIWDIENDRAIHEGPWKERSFGVYSVSFSPNGQKIVAGHGDGSIILWNAVIEGDIDPKPWQGYDLIHTVAFSPNGKKIIAGSNNSIKIWNTKTGLGESFGEFSPGHTNIIEAVAFSPDGNIIVSGSNDKTIIIWNAKTGEAISYPLQGHSAMITAIAFSPNGSNFVSGSLDGAVIFWNVQTRNIMRQPFEKHFDSIKSFVFSPNGQRVLSAASDSTIILWNVEIGNFIGAWKLENGLPFSPEGGQNLMQPLKDDNSQLETQPIHIDSLAFSPDGRRIITGNDNKTITMQDSDTEFGMQDTSNLLIVF</sequence>
<dbReference type="Gene3D" id="3.40.50.300">
    <property type="entry name" value="P-loop containing nucleotide triphosphate hydrolases"/>
    <property type="match status" value="1"/>
</dbReference>
<evidence type="ECO:0000313" key="7">
    <source>
        <dbReference type="Proteomes" id="UP001163846"/>
    </source>
</evidence>
<feature type="repeat" description="WD" evidence="3">
    <location>
        <begin position="717"/>
        <end position="751"/>
    </location>
</feature>
<feature type="repeat" description="WD" evidence="3">
    <location>
        <begin position="841"/>
        <end position="882"/>
    </location>
</feature>
<feature type="repeat" description="WD" evidence="3">
    <location>
        <begin position="538"/>
        <end position="579"/>
    </location>
</feature>
<dbReference type="InterPro" id="IPR019775">
    <property type="entry name" value="WD40_repeat_CS"/>
</dbReference>
<dbReference type="AlphaFoldDB" id="A0AA38PC14"/>
<keyword evidence="2" id="KW-0677">Repeat</keyword>
<comment type="caution">
    <text evidence="6">The sequence shown here is derived from an EMBL/GenBank/DDBJ whole genome shotgun (WGS) entry which is preliminary data.</text>
</comment>
<feature type="repeat" description="WD" evidence="3">
    <location>
        <begin position="579"/>
        <end position="620"/>
    </location>
</feature>
<evidence type="ECO:0000259" key="4">
    <source>
        <dbReference type="Pfam" id="PF24883"/>
    </source>
</evidence>
<dbReference type="PROSITE" id="PS00678">
    <property type="entry name" value="WD_REPEATS_1"/>
    <property type="match status" value="4"/>
</dbReference>
<dbReference type="SUPFAM" id="SSF50978">
    <property type="entry name" value="WD40 repeat-like"/>
    <property type="match status" value="2"/>
</dbReference>
<feature type="domain" description="Nephrocystin 3-like N-terminal" evidence="4">
    <location>
        <begin position="54"/>
        <end position="204"/>
    </location>
</feature>
<dbReference type="EMBL" id="MU806092">
    <property type="protein sequence ID" value="KAJ3840139.1"/>
    <property type="molecule type" value="Genomic_DNA"/>
</dbReference>
<proteinExistence type="predicted"/>
<dbReference type="InterPro" id="IPR001680">
    <property type="entry name" value="WD40_rpt"/>
</dbReference>
<dbReference type="InterPro" id="IPR027417">
    <property type="entry name" value="P-loop_NTPase"/>
</dbReference>
<dbReference type="PROSITE" id="PS50294">
    <property type="entry name" value="WD_REPEATS_REGION"/>
    <property type="match status" value="7"/>
</dbReference>
<dbReference type="Gene3D" id="2.130.10.10">
    <property type="entry name" value="YVTN repeat-like/Quinoprotein amine dehydrogenase"/>
    <property type="match status" value="5"/>
</dbReference>
<keyword evidence="1 3" id="KW-0853">WD repeat</keyword>
<dbReference type="Pfam" id="PF00400">
    <property type="entry name" value="WD40"/>
    <property type="match status" value="11"/>
</dbReference>
<feature type="repeat" description="WD" evidence="3">
    <location>
        <begin position="761"/>
        <end position="786"/>
    </location>
</feature>
<evidence type="ECO:0000256" key="1">
    <source>
        <dbReference type="ARBA" id="ARBA00022574"/>
    </source>
</evidence>
<feature type="repeat" description="WD" evidence="3">
    <location>
        <begin position="665"/>
        <end position="706"/>
    </location>
</feature>
<dbReference type="PRINTS" id="PR00320">
    <property type="entry name" value="GPROTEINBRPT"/>
</dbReference>
<dbReference type="SMART" id="SM00320">
    <property type="entry name" value="WD40"/>
    <property type="match status" value="11"/>
</dbReference>
<dbReference type="SUPFAM" id="SSF52540">
    <property type="entry name" value="P-loop containing nucleoside triphosphate hydrolases"/>
    <property type="match status" value="1"/>
</dbReference>
<evidence type="ECO:0000256" key="2">
    <source>
        <dbReference type="ARBA" id="ARBA00022737"/>
    </source>
</evidence>
<dbReference type="InterPro" id="IPR015943">
    <property type="entry name" value="WD40/YVTN_repeat-like_dom_sf"/>
</dbReference>
<feature type="domain" description="TANC1/2-like winged helix" evidence="5">
    <location>
        <begin position="320"/>
        <end position="402"/>
    </location>
</feature>
<dbReference type="InterPro" id="IPR020472">
    <property type="entry name" value="WD40_PAC1"/>
</dbReference>
<feature type="repeat" description="WD" evidence="3">
    <location>
        <begin position="622"/>
        <end position="663"/>
    </location>
</feature>
<dbReference type="InterPro" id="IPR058056">
    <property type="entry name" value="WH_TANC1/2"/>
</dbReference>
<dbReference type="PROSITE" id="PS50082">
    <property type="entry name" value="WD_REPEATS_2"/>
    <property type="match status" value="9"/>
</dbReference>
<accession>A0AA38PC14</accession>
<keyword evidence="7" id="KW-1185">Reference proteome</keyword>
<evidence type="ECO:0000256" key="3">
    <source>
        <dbReference type="PROSITE-ProRule" id="PRU00221"/>
    </source>
</evidence>
<gene>
    <name evidence="6" type="ORF">F5878DRAFT_640620</name>
</gene>
<feature type="repeat" description="WD" evidence="3">
    <location>
        <begin position="884"/>
        <end position="925"/>
    </location>
</feature>
<name>A0AA38PC14_9AGAR</name>
<protein>
    <submittedName>
        <fullName evidence="6">WD40-repeat-containing domain protein</fullName>
    </submittedName>
</protein>
<dbReference type="Proteomes" id="UP001163846">
    <property type="component" value="Unassembled WGS sequence"/>
</dbReference>
<dbReference type="PANTHER" id="PTHR19879:SF9">
    <property type="entry name" value="TRANSCRIPTION INITIATION FACTOR TFIID SUBUNIT 5"/>
    <property type="match status" value="1"/>
</dbReference>
<feature type="repeat" description="WD" evidence="3">
    <location>
        <begin position="927"/>
        <end position="968"/>
    </location>
</feature>
<dbReference type="PANTHER" id="PTHR19879">
    <property type="entry name" value="TRANSCRIPTION INITIATION FACTOR TFIID"/>
    <property type="match status" value="1"/>
</dbReference>
<dbReference type="Pfam" id="PF25521">
    <property type="entry name" value="WHD_TANC1"/>
    <property type="match status" value="1"/>
</dbReference>
<dbReference type="Pfam" id="PF24883">
    <property type="entry name" value="NPHP3_N"/>
    <property type="match status" value="1"/>
</dbReference>
<dbReference type="CDD" id="cd00200">
    <property type="entry name" value="WD40"/>
    <property type="match status" value="1"/>
</dbReference>
<reference evidence="6" key="1">
    <citation type="submission" date="2022-08" db="EMBL/GenBank/DDBJ databases">
        <authorList>
            <consortium name="DOE Joint Genome Institute"/>
            <person name="Min B."/>
            <person name="Riley R."/>
            <person name="Sierra-Patev S."/>
            <person name="Naranjo-Ortiz M."/>
            <person name="Looney B."/>
            <person name="Konkel Z."/>
            <person name="Slot J.C."/>
            <person name="Sakamoto Y."/>
            <person name="Steenwyk J.L."/>
            <person name="Rokas A."/>
            <person name="Carro J."/>
            <person name="Camarero S."/>
            <person name="Ferreira P."/>
            <person name="Molpeceres G."/>
            <person name="Ruiz-Duenas F.J."/>
            <person name="Serrano A."/>
            <person name="Henrissat B."/>
            <person name="Drula E."/>
            <person name="Hughes K.W."/>
            <person name="Mata J.L."/>
            <person name="Ishikawa N.K."/>
            <person name="Vargas-Isla R."/>
            <person name="Ushijima S."/>
            <person name="Smith C.A."/>
            <person name="Ahrendt S."/>
            <person name="Andreopoulos W."/>
            <person name="He G."/>
            <person name="Labutti K."/>
            <person name="Lipzen A."/>
            <person name="Ng V."/>
            <person name="Sandor L."/>
            <person name="Barry K."/>
            <person name="Martinez A.T."/>
            <person name="Xiao Y."/>
            <person name="Gibbons J.G."/>
            <person name="Terashima K."/>
            <person name="Hibbett D.S."/>
            <person name="Grigoriev I.V."/>
        </authorList>
    </citation>
    <scope>NUCLEOTIDE SEQUENCE</scope>
    <source>
        <strain evidence="6">TFB9207</strain>
    </source>
</reference>
<evidence type="ECO:0000313" key="6">
    <source>
        <dbReference type="EMBL" id="KAJ3840139.1"/>
    </source>
</evidence>
<organism evidence="6 7">
    <name type="scientific">Lentinula raphanica</name>
    <dbReference type="NCBI Taxonomy" id="153919"/>
    <lineage>
        <taxon>Eukaryota</taxon>
        <taxon>Fungi</taxon>
        <taxon>Dikarya</taxon>
        <taxon>Basidiomycota</taxon>
        <taxon>Agaricomycotina</taxon>
        <taxon>Agaricomycetes</taxon>
        <taxon>Agaricomycetidae</taxon>
        <taxon>Agaricales</taxon>
        <taxon>Marasmiineae</taxon>
        <taxon>Omphalotaceae</taxon>
        <taxon>Lentinula</taxon>
    </lineage>
</organism>
<dbReference type="InterPro" id="IPR036322">
    <property type="entry name" value="WD40_repeat_dom_sf"/>
</dbReference>
<evidence type="ECO:0000259" key="5">
    <source>
        <dbReference type="Pfam" id="PF25521"/>
    </source>
</evidence>